<organism evidence="2 3">
    <name type="scientific">Pleurodeles waltl</name>
    <name type="common">Iberian ribbed newt</name>
    <dbReference type="NCBI Taxonomy" id="8319"/>
    <lineage>
        <taxon>Eukaryota</taxon>
        <taxon>Metazoa</taxon>
        <taxon>Chordata</taxon>
        <taxon>Craniata</taxon>
        <taxon>Vertebrata</taxon>
        <taxon>Euteleostomi</taxon>
        <taxon>Amphibia</taxon>
        <taxon>Batrachia</taxon>
        <taxon>Caudata</taxon>
        <taxon>Salamandroidea</taxon>
        <taxon>Salamandridae</taxon>
        <taxon>Pleurodelinae</taxon>
        <taxon>Pleurodeles</taxon>
    </lineage>
</organism>
<name>A0AAV7SYJ7_PLEWA</name>
<gene>
    <name evidence="2" type="ORF">NDU88_001208</name>
</gene>
<accession>A0AAV7SYJ7</accession>
<sequence length="168" mass="19708">MDLTLISERVSELEENETAQDKDVQLLRQEILCLHEQQDALQAQAEDLENRSPRAQTDRYQRIYPSICQSILGWEEVKDLQLDHINRAGQPGGTGSRPPDMLVCVHNFQIKEDILKMASTKQPILFRDHTLSLFQDVSLLTLQHHRQFKPITEFLRSQEVTYDWWHPF</sequence>
<dbReference type="AlphaFoldDB" id="A0AAV7SYJ7"/>
<evidence type="ECO:0000313" key="3">
    <source>
        <dbReference type="Proteomes" id="UP001066276"/>
    </source>
</evidence>
<evidence type="ECO:0000313" key="2">
    <source>
        <dbReference type="EMBL" id="KAJ1169315.1"/>
    </source>
</evidence>
<keyword evidence="3" id="KW-1185">Reference proteome</keyword>
<dbReference type="Gene3D" id="3.30.70.1820">
    <property type="entry name" value="L1 transposable element, RRM domain"/>
    <property type="match status" value="1"/>
</dbReference>
<feature type="coiled-coil region" evidence="1">
    <location>
        <begin position="10"/>
        <end position="58"/>
    </location>
</feature>
<evidence type="ECO:0000256" key="1">
    <source>
        <dbReference type="SAM" id="Coils"/>
    </source>
</evidence>
<protein>
    <submittedName>
        <fullName evidence="2">Uncharacterized protein</fullName>
    </submittedName>
</protein>
<comment type="caution">
    <text evidence="2">The sequence shown here is derived from an EMBL/GenBank/DDBJ whole genome shotgun (WGS) entry which is preliminary data.</text>
</comment>
<dbReference type="Proteomes" id="UP001066276">
    <property type="component" value="Chromosome 4_1"/>
</dbReference>
<proteinExistence type="predicted"/>
<keyword evidence="1" id="KW-0175">Coiled coil</keyword>
<reference evidence="2" key="1">
    <citation type="journal article" date="2022" name="bioRxiv">
        <title>Sequencing and chromosome-scale assembly of the giantPleurodeles waltlgenome.</title>
        <authorList>
            <person name="Brown T."/>
            <person name="Elewa A."/>
            <person name="Iarovenko S."/>
            <person name="Subramanian E."/>
            <person name="Araus A.J."/>
            <person name="Petzold A."/>
            <person name="Susuki M."/>
            <person name="Suzuki K.-i.T."/>
            <person name="Hayashi T."/>
            <person name="Toyoda A."/>
            <person name="Oliveira C."/>
            <person name="Osipova E."/>
            <person name="Leigh N.D."/>
            <person name="Simon A."/>
            <person name="Yun M.H."/>
        </authorList>
    </citation>
    <scope>NUCLEOTIDE SEQUENCE</scope>
    <source>
        <strain evidence="2">20211129_DDA</strain>
        <tissue evidence="2">Liver</tissue>
    </source>
</reference>
<dbReference type="EMBL" id="JANPWB010000007">
    <property type="protein sequence ID" value="KAJ1169315.1"/>
    <property type="molecule type" value="Genomic_DNA"/>
</dbReference>